<evidence type="ECO:0000256" key="3">
    <source>
        <dbReference type="SAM" id="SignalP"/>
    </source>
</evidence>
<proteinExistence type="inferred from homology"/>
<accession>A0A6A4WP24</accession>
<name>A0A6A4WP24_AMPAM</name>
<dbReference type="CDD" id="cd05471">
    <property type="entry name" value="pepsin_like"/>
    <property type="match status" value="1"/>
</dbReference>
<dbReference type="FunFam" id="2.40.70.10:FF:000008">
    <property type="entry name" value="Cathepsin D"/>
    <property type="match status" value="1"/>
</dbReference>
<evidence type="ECO:0000313" key="6">
    <source>
        <dbReference type="Proteomes" id="UP000440578"/>
    </source>
</evidence>
<dbReference type="Proteomes" id="UP000440578">
    <property type="component" value="Unassembled WGS sequence"/>
</dbReference>
<organism evidence="5 6">
    <name type="scientific">Amphibalanus amphitrite</name>
    <name type="common">Striped barnacle</name>
    <name type="synonym">Balanus amphitrite</name>
    <dbReference type="NCBI Taxonomy" id="1232801"/>
    <lineage>
        <taxon>Eukaryota</taxon>
        <taxon>Metazoa</taxon>
        <taxon>Ecdysozoa</taxon>
        <taxon>Arthropoda</taxon>
        <taxon>Crustacea</taxon>
        <taxon>Multicrustacea</taxon>
        <taxon>Cirripedia</taxon>
        <taxon>Thoracica</taxon>
        <taxon>Thoracicalcarea</taxon>
        <taxon>Balanomorpha</taxon>
        <taxon>Balanoidea</taxon>
        <taxon>Balanidae</taxon>
        <taxon>Amphibalaninae</taxon>
        <taxon>Amphibalanus</taxon>
    </lineage>
</organism>
<dbReference type="InterPro" id="IPR033121">
    <property type="entry name" value="PEPTIDASE_A1"/>
</dbReference>
<comment type="similarity">
    <text evidence="1">Belongs to the peptidase A1 family.</text>
</comment>
<evidence type="ECO:0000256" key="1">
    <source>
        <dbReference type="ARBA" id="ARBA00007447"/>
    </source>
</evidence>
<dbReference type="AlphaFoldDB" id="A0A6A4WP24"/>
<dbReference type="InterPro" id="IPR001461">
    <property type="entry name" value="Aspartic_peptidase_A1"/>
</dbReference>
<feature type="disulfide bond" evidence="2">
    <location>
        <begin position="306"/>
        <end position="344"/>
    </location>
</feature>
<dbReference type="InterPro" id="IPR021109">
    <property type="entry name" value="Peptidase_aspartic_dom_sf"/>
</dbReference>
<protein>
    <submittedName>
        <fullName evidence="5">Cathepsin D</fullName>
    </submittedName>
</protein>
<evidence type="ECO:0000256" key="2">
    <source>
        <dbReference type="PIRSR" id="PIRSR601461-2"/>
    </source>
</evidence>
<evidence type="ECO:0000259" key="4">
    <source>
        <dbReference type="PROSITE" id="PS51767"/>
    </source>
</evidence>
<dbReference type="PANTHER" id="PTHR47966">
    <property type="entry name" value="BETA-SITE APP-CLEAVING ENZYME, ISOFORM A-RELATED"/>
    <property type="match status" value="1"/>
</dbReference>
<dbReference type="SUPFAM" id="SSF50630">
    <property type="entry name" value="Acid proteases"/>
    <property type="match status" value="1"/>
</dbReference>
<gene>
    <name evidence="5" type="primary">ctsD_4</name>
    <name evidence="5" type="ORF">FJT64_021540</name>
</gene>
<feature type="disulfide bond" evidence="2">
    <location>
        <begin position="100"/>
        <end position="105"/>
    </location>
</feature>
<dbReference type="GO" id="GO:0004190">
    <property type="term" value="F:aspartic-type endopeptidase activity"/>
    <property type="evidence" value="ECO:0007669"/>
    <property type="project" value="InterPro"/>
</dbReference>
<dbReference type="EMBL" id="VIIS01000610">
    <property type="protein sequence ID" value="KAF0307059.1"/>
    <property type="molecule type" value="Genomic_DNA"/>
</dbReference>
<reference evidence="5 6" key="1">
    <citation type="submission" date="2019-07" db="EMBL/GenBank/DDBJ databases">
        <title>Draft genome assembly of a fouling barnacle, Amphibalanus amphitrite (Darwin, 1854): The first reference genome for Thecostraca.</title>
        <authorList>
            <person name="Kim W."/>
        </authorList>
    </citation>
    <scope>NUCLEOTIDE SEQUENCE [LARGE SCALE GENOMIC DNA]</scope>
    <source>
        <strain evidence="5">SNU_AA5</strain>
        <tissue evidence="5">Soma without cirri and trophi</tissue>
    </source>
</reference>
<feature type="disulfide bond" evidence="2">
    <location>
        <begin position="262"/>
        <end position="266"/>
    </location>
</feature>
<dbReference type="PRINTS" id="PR00792">
    <property type="entry name" value="PEPSIN"/>
</dbReference>
<dbReference type="PROSITE" id="PS51767">
    <property type="entry name" value="PEPTIDASE_A1"/>
    <property type="match status" value="1"/>
</dbReference>
<dbReference type="GO" id="GO:0006508">
    <property type="term" value="P:proteolysis"/>
    <property type="evidence" value="ECO:0007669"/>
    <property type="project" value="InterPro"/>
</dbReference>
<evidence type="ECO:0000313" key="5">
    <source>
        <dbReference type="EMBL" id="KAF0307059.1"/>
    </source>
</evidence>
<comment type="caution">
    <text evidence="5">The sequence shown here is derived from an EMBL/GenBank/DDBJ whole genome shotgun (WGS) entry which is preliminary data.</text>
</comment>
<sequence length="386" mass="40573">MLRLVSVLACLGALEAAVVAVPHVQVNVPHVPAPVRPVIGAVLEQRKAAEPAPVSLPLTKVEVDGQRYFLGEMLVGTPGQAMTVAVDITFPLSYVPSINCSDPFCTDHTQYDSAASSTYEADGTPFELSLGQNVSGVISKDSISVAGATVSGQAFGEATAVWNSYALRAPNDGVLALGFGFSASQEGATTIMGSMIEQGLIGQWLAGIWLGRGDAGGELTLGGLNDDRRSSELAWAPVTFNEEHQSWMASVESLAVGETSICSENCFVTALSTTPYFFMSMEAAKAVNDALGGFDIGAPGVAGLDCSTLYTLPTLQIEAAGRTLEMSPLEYTYIYTLGGGVQMCLSGFVGLPDFDDNVTVLGSLFMQKFYTAYDMDNMRVGFADSA</sequence>
<feature type="domain" description="Peptidase A1" evidence="4">
    <location>
        <begin position="69"/>
        <end position="383"/>
    </location>
</feature>
<dbReference type="InterPro" id="IPR034164">
    <property type="entry name" value="Pepsin-like_dom"/>
</dbReference>
<dbReference type="OrthoDB" id="6624667at2759"/>
<keyword evidence="2" id="KW-1015">Disulfide bond</keyword>
<dbReference type="Pfam" id="PF00026">
    <property type="entry name" value="Asp"/>
    <property type="match status" value="1"/>
</dbReference>
<keyword evidence="6" id="KW-1185">Reference proteome</keyword>
<feature type="signal peptide" evidence="3">
    <location>
        <begin position="1"/>
        <end position="20"/>
    </location>
</feature>
<keyword evidence="3" id="KW-0732">Signal</keyword>
<feature type="chain" id="PRO_5025528274" evidence="3">
    <location>
        <begin position="21"/>
        <end position="386"/>
    </location>
</feature>
<dbReference type="Gene3D" id="2.40.70.10">
    <property type="entry name" value="Acid Proteases"/>
    <property type="match status" value="2"/>
</dbReference>